<organism evidence="2 3">
    <name type="scientific">Aldrovandia affinis</name>
    <dbReference type="NCBI Taxonomy" id="143900"/>
    <lineage>
        <taxon>Eukaryota</taxon>
        <taxon>Metazoa</taxon>
        <taxon>Chordata</taxon>
        <taxon>Craniata</taxon>
        <taxon>Vertebrata</taxon>
        <taxon>Euteleostomi</taxon>
        <taxon>Actinopterygii</taxon>
        <taxon>Neopterygii</taxon>
        <taxon>Teleostei</taxon>
        <taxon>Notacanthiformes</taxon>
        <taxon>Halosauridae</taxon>
        <taxon>Aldrovandia</taxon>
    </lineage>
</organism>
<name>A0AAD7WB80_9TELE</name>
<reference evidence="2" key="1">
    <citation type="journal article" date="2023" name="Science">
        <title>Genome structures resolve the early diversification of teleost fishes.</title>
        <authorList>
            <person name="Parey E."/>
            <person name="Louis A."/>
            <person name="Montfort J."/>
            <person name="Bouchez O."/>
            <person name="Roques C."/>
            <person name="Iampietro C."/>
            <person name="Lluch J."/>
            <person name="Castinel A."/>
            <person name="Donnadieu C."/>
            <person name="Desvignes T."/>
            <person name="Floi Bucao C."/>
            <person name="Jouanno E."/>
            <person name="Wen M."/>
            <person name="Mejri S."/>
            <person name="Dirks R."/>
            <person name="Jansen H."/>
            <person name="Henkel C."/>
            <person name="Chen W.J."/>
            <person name="Zahm M."/>
            <person name="Cabau C."/>
            <person name="Klopp C."/>
            <person name="Thompson A.W."/>
            <person name="Robinson-Rechavi M."/>
            <person name="Braasch I."/>
            <person name="Lecointre G."/>
            <person name="Bobe J."/>
            <person name="Postlethwait J.H."/>
            <person name="Berthelot C."/>
            <person name="Roest Crollius H."/>
            <person name="Guiguen Y."/>
        </authorList>
    </citation>
    <scope>NUCLEOTIDE SEQUENCE</scope>
    <source>
        <strain evidence="2">NC1722</strain>
    </source>
</reference>
<sequence>MATRVDWEIPAMAALLLAQALAFSRHIGVLCFCDILPSCLGPVAHGERLTATSLLGKGEKDRLETEAVERDGGEDARHSVRRADWRRRSRPLKGRYVHRAARQ</sequence>
<dbReference type="EMBL" id="JAINUG010000166">
    <property type="protein sequence ID" value="KAJ8390702.1"/>
    <property type="molecule type" value="Genomic_DNA"/>
</dbReference>
<dbReference type="Proteomes" id="UP001221898">
    <property type="component" value="Unassembled WGS sequence"/>
</dbReference>
<evidence type="ECO:0000256" key="1">
    <source>
        <dbReference type="SAM" id="MobiDB-lite"/>
    </source>
</evidence>
<comment type="caution">
    <text evidence="2">The sequence shown here is derived from an EMBL/GenBank/DDBJ whole genome shotgun (WGS) entry which is preliminary data.</text>
</comment>
<gene>
    <name evidence="2" type="ORF">AAFF_G00100820</name>
</gene>
<evidence type="ECO:0000313" key="2">
    <source>
        <dbReference type="EMBL" id="KAJ8390702.1"/>
    </source>
</evidence>
<protein>
    <submittedName>
        <fullName evidence="2">Uncharacterized protein</fullName>
    </submittedName>
</protein>
<dbReference type="AlphaFoldDB" id="A0AAD7WB80"/>
<evidence type="ECO:0000313" key="3">
    <source>
        <dbReference type="Proteomes" id="UP001221898"/>
    </source>
</evidence>
<keyword evidence="3" id="KW-1185">Reference proteome</keyword>
<proteinExistence type="predicted"/>
<accession>A0AAD7WB80</accession>
<feature type="region of interest" description="Disordered" evidence="1">
    <location>
        <begin position="61"/>
        <end position="83"/>
    </location>
</feature>